<dbReference type="PANTHER" id="PTHR32438">
    <property type="entry name" value="4-ALPHA-GLUCANOTRANSFERASE DPE1, CHLOROPLASTIC/AMYLOPLASTIC"/>
    <property type="match status" value="1"/>
</dbReference>
<dbReference type="PANTHER" id="PTHR32438:SF5">
    <property type="entry name" value="4-ALPHA-GLUCANOTRANSFERASE DPE1, CHLOROPLASTIC_AMYLOPLASTIC"/>
    <property type="match status" value="1"/>
</dbReference>
<dbReference type="Gene3D" id="3.20.20.80">
    <property type="entry name" value="Glycosidases"/>
    <property type="match status" value="1"/>
</dbReference>
<comment type="catalytic activity">
    <reaction evidence="1 10">
        <text>Transfers a segment of a (1-&gt;4)-alpha-D-glucan to a new position in an acceptor, which may be glucose or a (1-&gt;4)-alpha-D-glucan.</text>
        <dbReference type="EC" id="2.4.1.25"/>
    </reaction>
</comment>
<evidence type="ECO:0000256" key="8">
    <source>
        <dbReference type="ARBA" id="ARBA00031423"/>
    </source>
</evidence>
<dbReference type="NCBIfam" id="TIGR00217">
    <property type="entry name" value="malQ"/>
    <property type="match status" value="1"/>
</dbReference>
<evidence type="ECO:0000256" key="3">
    <source>
        <dbReference type="ARBA" id="ARBA00012560"/>
    </source>
</evidence>
<organism evidence="11 12">
    <name type="scientific">Treponema pedis</name>
    <dbReference type="NCBI Taxonomy" id="409322"/>
    <lineage>
        <taxon>Bacteria</taxon>
        <taxon>Pseudomonadati</taxon>
        <taxon>Spirochaetota</taxon>
        <taxon>Spirochaetia</taxon>
        <taxon>Spirochaetales</taxon>
        <taxon>Treponemataceae</taxon>
        <taxon>Treponema</taxon>
    </lineage>
</organism>
<evidence type="ECO:0000256" key="9">
    <source>
        <dbReference type="ARBA" id="ARBA00031501"/>
    </source>
</evidence>
<evidence type="ECO:0000256" key="1">
    <source>
        <dbReference type="ARBA" id="ARBA00000439"/>
    </source>
</evidence>
<evidence type="ECO:0000313" key="11">
    <source>
        <dbReference type="EMBL" id="QOW60212.1"/>
    </source>
</evidence>
<reference evidence="11 12" key="1">
    <citation type="submission" date="2020-09" db="EMBL/GenBank/DDBJ databases">
        <title>Characterization of Treponema spp. from bovine digital dermatitis in Korea.</title>
        <authorList>
            <person name="Espiritu H.M."/>
            <person name="Cho Y.I."/>
            <person name="Mamuad L."/>
        </authorList>
    </citation>
    <scope>NUCLEOTIDE SEQUENCE [LARGE SCALE GENOMIC DNA]</scope>
    <source>
        <strain evidence="11 12">KS1</strain>
    </source>
</reference>
<evidence type="ECO:0000256" key="10">
    <source>
        <dbReference type="RuleBase" id="RU361207"/>
    </source>
</evidence>
<dbReference type="InterPro" id="IPR003385">
    <property type="entry name" value="Glyco_hydro_77"/>
</dbReference>
<evidence type="ECO:0000313" key="12">
    <source>
        <dbReference type="Proteomes" id="UP000593915"/>
    </source>
</evidence>
<evidence type="ECO:0000256" key="2">
    <source>
        <dbReference type="ARBA" id="ARBA00005684"/>
    </source>
</evidence>
<dbReference type="SUPFAM" id="SSF51445">
    <property type="entry name" value="(Trans)glycosidases"/>
    <property type="match status" value="1"/>
</dbReference>
<dbReference type="RefSeq" id="WP_194075804.1">
    <property type="nucleotide sequence ID" value="NZ_CP061839.1"/>
</dbReference>
<sequence>MNRKSGILLHLTSLPNDEGIGTLGKEAFEFIDWLSRNKLGVWQMLPIGPTGYGDSPYASFSAFAGNPYLISFNVLREQGFLSEEELNTYKNLTEKSCIPSAVNYGFISYHKTAMLKKAAETVSEKTKEDFNLKNKIEQFYNEEKFWLDDFAVFTAIKEFYDKKNNEENGSSGIWNTCWEKNLSLCNKEAVKNFSALHSKEIEIHKIIQFLFYSQWTELKHYAENKNIKLIGDIPIFAALDSSDVWVNRNLFMLDENGRPTAVAGVPPDFFTAIGQLWGNPLYDWEAMKADGYLWWKKRIRQMLKLFDIIRIDHFRGFEAFWSIPPDAPNAVSGKWVKGPDHHFFEEIQKDLYDLNSEYKNRLPIIAEDLGVITDEVIRLRDDFNFPGMKILQFAFDVNEKQRGKLLNPYLPHNMPANCIAYTGTHDNDTLIGWIENSSEEQLALVYSYITGIPVDGELYGKLKSDDIKKELCSAMVRLCFSSPAELAIVQMQDILLAGKEARMNSPNTLGINWQWRMESSYCTNGITDKLIFWNMLYGRD</sequence>
<evidence type="ECO:0000256" key="5">
    <source>
        <dbReference type="ARBA" id="ARBA00022676"/>
    </source>
</evidence>
<keyword evidence="6 10" id="KW-0808">Transferase</keyword>
<protein>
    <recommendedName>
        <fullName evidence="4 10">4-alpha-glucanotransferase</fullName>
        <ecNumber evidence="3 10">2.4.1.25</ecNumber>
    </recommendedName>
    <alternativeName>
        <fullName evidence="8 10">Amylomaltase</fullName>
    </alternativeName>
    <alternativeName>
        <fullName evidence="9 10">Disproportionating enzyme</fullName>
    </alternativeName>
</protein>
<dbReference type="GO" id="GO:0005975">
    <property type="term" value="P:carbohydrate metabolic process"/>
    <property type="evidence" value="ECO:0007669"/>
    <property type="project" value="InterPro"/>
</dbReference>
<evidence type="ECO:0000256" key="4">
    <source>
        <dbReference type="ARBA" id="ARBA00020295"/>
    </source>
</evidence>
<dbReference type="GO" id="GO:0004134">
    <property type="term" value="F:4-alpha-glucanotransferase activity"/>
    <property type="evidence" value="ECO:0007669"/>
    <property type="project" value="UniProtKB-EC"/>
</dbReference>
<dbReference type="EMBL" id="CP061839">
    <property type="protein sequence ID" value="QOW60212.1"/>
    <property type="molecule type" value="Genomic_DNA"/>
</dbReference>
<dbReference type="Pfam" id="PF02446">
    <property type="entry name" value="Glyco_hydro_77"/>
    <property type="match status" value="1"/>
</dbReference>
<name>A0A7S6WP45_9SPIR</name>
<keyword evidence="5 10" id="KW-0328">Glycosyltransferase</keyword>
<evidence type="ECO:0000256" key="7">
    <source>
        <dbReference type="ARBA" id="ARBA00023277"/>
    </source>
</evidence>
<comment type="similarity">
    <text evidence="2 10">Belongs to the disproportionating enzyme family.</text>
</comment>
<dbReference type="NCBIfam" id="NF011080">
    <property type="entry name" value="PRK14508.1-3"/>
    <property type="match status" value="1"/>
</dbReference>
<accession>A0A7S6WP45</accession>
<keyword evidence="7 10" id="KW-0119">Carbohydrate metabolism</keyword>
<dbReference type="EC" id="2.4.1.25" evidence="3 10"/>
<dbReference type="Proteomes" id="UP000593915">
    <property type="component" value="Chromosome"/>
</dbReference>
<proteinExistence type="inferred from homology"/>
<dbReference type="AlphaFoldDB" id="A0A7S6WP45"/>
<gene>
    <name evidence="11" type="primary">malQ</name>
    <name evidence="11" type="ORF">IFE08_10265</name>
</gene>
<dbReference type="InterPro" id="IPR017853">
    <property type="entry name" value="GH"/>
</dbReference>
<evidence type="ECO:0000256" key="6">
    <source>
        <dbReference type="ARBA" id="ARBA00022679"/>
    </source>
</evidence>